<dbReference type="SUPFAM" id="SSF46785">
    <property type="entry name" value="Winged helix' DNA-binding domain"/>
    <property type="match status" value="1"/>
</dbReference>
<evidence type="ECO:0000256" key="3">
    <source>
        <dbReference type="ARBA" id="ARBA00023163"/>
    </source>
</evidence>
<accession>A0ABY2DIP7</accession>
<keyword evidence="1" id="KW-0805">Transcription regulation</keyword>
<dbReference type="Gene3D" id="1.10.10.10">
    <property type="entry name" value="Winged helix-like DNA-binding domain superfamily/Winged helix DNA-binding domain"/>
    <property type="match status" value="1"/>
</dbReference>
<organism evidence="5 6">
    <name type="scientific">Micromonospora fluostatini</name>
    <dbReference type="NCBI Taxonomy" id="1629071"/>
    <lineage>
        <taxon>Bacteria</taxon>
        <taxon>Bacillati</taxon>
        <taxon>Actinomycetota</taxon>
        <taxon>Actinomycetes</taxon>
        <taxon>Micromonosporales</taxon>
        <taxon>Micromonosporaceae</taxon>
        <taxon>Micromonospora</taxon>
    </lineage>
</organism>
<evidence type="ECO:0000313" key="5">
    <source>
        <dbReference type="EMBL" id="TDB98710.1"/>
    </source>
</evidence>
<name>A0ABY2DIP7_9ACTN</name>
<dbReference type="Proteomes" id="UP000295626">
    <property type="component" value="Unassembled WGS sequence"/>
</dbReference>
<dbReference type="PANTHER" id="PTHR44846:SF17">
    <property type="entry name" value="GNTR-FAMILY TRANSCRIPTIONAL REGULATOR"/>
    <property type="match status" value="1"/>
</dbReference>
<evidence type="ECO:0000259" key="4">
    <source>
        <dbReference type="PROSITE" id="PS50949"/>
    </source>
</evidence>
<gene>
    <name evidence="5" type="ORF">E1091_07485</name>
</gene>
<dbReference type="InterPro" id="IPR050679">
    <property type="entry name" value="Bact_HTH_transcr_reg"/>
</dbReference>
<dbReference type="Pfam" id="PF00392">
    <property type="entry name" value="GntR"/>
    <property type="match status" value="1"/>
</dbReference>
<dbReference type="SMART" id="SM00345">
    <property type="entry name" value="HTH_GNTR"/>
    <property type="match status" value="1"/>
</dbReference>
<dbReference type="InterPro" id="IPR000524">
    <property type="entry name" value="Tscrpt_reg_HTH_GntR"/>
</dbReference>
<evidence type="ECO:0000256" key="1">
    <source>
        <dbReference type="ARBA" id="ARBA00023015"/>
    </source>
</evidence>
<dbReference type="PROSITE" id="PS50949">
    <property type="entry name" value="HTH_GNTR"/>
    <property type="match status" value="1"/>
</dbReference>
<keyword evidence="3" id="KW-0804">Transcription</keyword>
<reference evidence="5 6" key="1">
    <citation type="submission" date="2019-02" db="EMBL/GenBank/DDBJ databases">
        <title>Draft genome sequences of novel Actinobacteria.</title>
        <authorList>
            <person name="Sahin N."/>
            <person name="Ay H."/>
            <person name="Saygin H."/>
        </authorList>
    </citation>
    <scope>NUCLEOTIDE SEQUENCE [LARGE SCALE GENOMIC DNA]</scope>
    <source>
        <strain evidence="5 6">JCM 30529</strain>
    </source>
</reference>
<sequence length="318" mass="34293">MGQEQQPEPVSAVEDLLAEIEKDPKAWMSVPAPGRTPPFRPALITAGLARLFGVGPATVAQWRAASNNGRLPAGTPPFPEPDDKIRNVPYWFPERAQELLDWRASRPGSGAGGGRGARAARGARQGIPSDDQLLKVGLSALGSVAFSEGGSPVELWDMAKRVASSLVSAALAMCRDTPEWDRGVRAAESAATELLEHQWKENPDGWENTPELRQDVVRRTLHAALVAMGHSGFRPPPPQLGPRIARRDQIALDIKRKVASGQLRRGEQLPSLAALARQYGVSTVTVQAALTGLRGEGVVDPQHGVGFFVTRSRRRLTD</sequence>
<dbReference type="PANTHER" id="PTHR44846">
    <property type="entry name" value="MANNOSYL-D-GLYCERATE TRANSPORT/METABOLISM SYSTEM REPRESSOR MNGR-RELATED"/>
    <property type="match status" value="1"/>
</dbReference>
<keyword evidence="6" id="KW-1185">Reference proteome</keyword>
<dbReference type="InterPro" id="IPR036388">
    <property type="entry name" value="WH-like_DNA-bd_sf"/>
</dbReference>
<evidence type="ECO:0000313" key="6">
    <source>
        <dbReference type="Proteomes" id="UP000295626"/>
    </source>
</evidence>
<evidence type="ECO:0000256" key="2">
    <source>
        <dbReference type="ARBA" id="ARBA00023125"/>
    </source>
</evidence>
<dbReference type="InterPro" id="IPR036390">
    <property type="entry name" value="WH_DNA-bd_sf"/>
</dbReference>
<protein>
    <submittedName>
        <fullName evidence="5">GntR family transcriptional regulator</fullName>
    </submittedName>
</protein>
<keyword evidence="2" id="KW-0238">DNA-binding</keyword>
<dbReference type="EMBL" id="SMKE01000191">
    <property type="protein sequence ID" value="TDB98710.1"/>
    <property type="molecule type" value="Genomic_DNA"/>
</dbReference>
<proteinExistence type="predicted"/>
<comment type="caution">
    <text evidence="5">The sequence shown here is derived from an EMBL/GenBank/DDBJ whole genome shotgun (WGS) entry which is preliminary data.</text>
</comment>
<feature type="domain" description="HTH gntR-type" evidence="4">
    <location>
        <begin position="244"/>
        <end position="312"/>
    </location>
</feature>
<dbReference type="CDD" id="cd07377">
    <property type="entry name" value="WHTH_GntR"/>
    <property type="match status" value="1"/>
</dbReference>